<feature type="transmembrane region" description="Helical" evidence="7">
    <location>
        <begin position="132"/>
        <end position="153"/>
    </location>
</feature>
<evidence type="ECO:0000313" key="10">
    <source>
        <dbReference type="Proteomes" id="UP000237749"/>
    </source>
</evidence>
<feature type="transmembrane region" description="Helical" evidence="7">
    <location>
        <begin position="277"/>
        <end position="294"/>
    </location>
</feature>
<dbReference type="PROSITE" id="PS50850">
    <property type="entry name" value="MFS"/>
    <property type="match status" value="1"/>
</dbReference>
<accession>A0A2S6HBB2</accession>
<dbReference type="CDD" id="cd17391">
    <property type="entry name" value="MFS_MdtG_MDR_like"/>
    <property type="match status" value="1"/>
</dbReference>
<dbReference type="PRINTS" id="PR01035">
    <property type="entry name" value="TCRTETA"/>
</dbReference>
<dbReference type="SUPFAM" id="SSF103473">
    <property type="entry name" value="MFS general substrate transporter"/>
    <property type="match status" value="1"/>
</dbReference>
<evidence type="ECO:0000256" key="6">
    <source>
        <dbReference type="ARBA" id="ARBA00023136"/>
    </source>
</evidence>
<evidence type="ECO:0000313" key="9">
    <source>
        <dbReference type="EMBL" id="PPK74711.1"/>
    </source>
</evidence>
<dbReference type="PANTHER" id="PTHR43414">
    <property type="entry name" value="MULTIDRUG RESISTANCE PROTEIN MDTG"/>
    <property type="match status" value="1"/>
</dbReference>
<feature type="transmembrane region" description="Helical" evidence="7">
    <location>
        <begin position="47"/>
        <end position="66"/>
    </location>
</feature>
<evidence type="ECO:0000256" key="1">
    <source>
        <dbReference type="ARBA" id="ARBA00004651"/>
    </source>
</evidence>
<feature type="transmembrane region" description="Helical" evidence="7">
    <location>
        <begin position="306"/>
        <end position="327"/>
    </location>
</feature>
<keyword evidence="5 7" id="KW-1133">Transmembrane helix</keyword>
<protein>
    <submittedName>
        <fullName evidence="9">Putative MFS family arabinose efflux permease</fullName>
    </submittedName>
</protein>
<evidence type="ECO:0000256" key="3">
    <source>
        <dbReference type="ARBA" id="ARBA00022475"/>
    </source>
</evidence>
<dbReference type="Proteomes" id="UP000237749">
    <property type="component" value="Unassembled WGS sequence"/>
</dbReference>
<feature type="transmembrane region" description="Helical" evidence="7">
    <location>
        <begin position="102"/>
        <end position="125"/>
    </location>
</feature>
<keyword evidence="4 7" id="KW-0812">Transmembrane</keyword>
<dbReference type="InterPro" id="IPR001958">
    <property type="entry name" value="Tet-R_TetA/multi-R_MdtG-like"/>
</dbReference>
<feature type="transmembrane region" description="Helical" evidence="7">
    <location>
        <begin position="211"/>
        <end position="229"/>
    </location>
</feature>
<dbReference type="GO" id="GO:0022857">
    <property type="term" value="F:transmembrane transporter activity"/>
    <property type="evidence" value="ECO:0007669"/>
    <property type="project" value="InterPro"/>
</dbReference>
<feature type="transmembrane region" description="Helical" evidence="7">
    <location>
        <begin position="78"/>
        <end position="96"/>
    </location>
</feature>
<evidence type="ECO:0000256" key="2">
    <source>
        <dbReference type="ARBA" id="ARBA00022448"/>
    </source>
</evidence>
<reference evidence="9 10" key="1">
    <citation type="submission" date="2018-02" db="EMBL/GenBank/DDBJ databases">
        <title>Genomic Encyclopedia of Archaeal and Bacterial Type Strains, Phase II (KMG-II): from individual species to whole genera.</title>
        <authorList>
            <person name="Goeker M."/>
        </authorList>
    </citation>
    <scope>NUCLEOTIDE SEQUENCE [LARGE SCALE GENOMIC DNA]</scope>
    <source>
        <strain evidence="9 10">DSM 3808</strain>
    </source>
</reference>
<dbReference type="RefSeq" id="WP_104439851.1">
    <property type="nucleotide sequence ID" value="NZ_PTJA01000023.1"/>
</dbReference>
<proteinExistence type="predicted"/>
<feature type="transmembrane region" description="Helical" evidence="7">
    <location>
        <begin position="244"/>
        <end position="265"/>
    </location>
</feature>
<dbReference type="OrthoDB" id="6247348at2"/>
<evidence type="ECO:0000256" key="4">
    <source>
        <dbReference type="ARBA" id="ARBA00022692"/>
    </source>
</evidence>
<dbReference type="InterPro" id="IPR036259">
    <property type="entry name" value="MFS_trans_sf"/>
</dbReference>
<keyword evidence="2" id="KW-0813">Transport</keyword>
<dbReference type="Gene3D" id="1.20.1250.20">
    <property type="entry name" value="MFS general substrate transporter like domains"/>
    <property type="match status" value="2"/>
</dbReference>
<gene>
    <name evidence="9" type="ORF">BXY41_12326</name>
</gene>
<feature type="transmembrane region" description="Helical" evidence="7">
    <location>
        <begin position="165"/>
        <end position="185"/>
    </location>
</feature>
<feature type="domain" description="Major facilitator superfamily (MFS) profile" evidence="8">
    <location>
        <begin position="7"/>
        <end position="393"/>
    </location>
</feature>
<dbReference type="InterPro" id="IPR020846">
    <property type="entry name" value="MFS_dom"/>
</dbReference>
<dbReference type="GO" id="GO:0005886">
    <property type="term" value="C:plasma membrane"/>
    <property type="evidence" value="ECO:0007669"/>
    <property type="project" value="UniProtKB-SubCell"/>
</dbReference>
<keyword evidence="3" id="KW-1003">Cell membrane</keyword>
<keyword evidence="10" id="KW-1185">Reference proteome</keyword>
<dbReference type="EMBL" id="PTJA01000023">
    <property type="protein sequence ID" value="PPK74711.1"/>
    <property type="molecule type" value="Genomic_DNA"/>
</dbReference>
<keyword evidence="6 7" id="KW-0472">Membrane</keyword>
<evidence type="ECO:0000259" key="8">
    <source>
        <dbReference type="PROSITE" id="PS50850"/>
    </source>
</evidence>
<dbReference type="InterPro" id="IPR011701">
    <property type="entry name" value="MFS"/>
</dbReference>
<evidence type="ECO:0000256" key="7">
    <source>
        <dbReference type="SAM" id="Phobius"/>
    </source>
</evidence>
<sequence length="397" mass="43043">MPIWKRNLFVCWIGVFIAAIGMSEVAPILPLYIRYLGIENTSLVSQLSGIIFGITYLITAIFSPIWGQAADKVGRKPMILRAGIGLSIVYLLMGFVPNVYFLIALCAVQGAITGYSTACNTLIATQTDSEHVGYALGTLSTASIAGSLLGPTLSGVIEATLGVKAVFFIISGLLFIAFIITLLLVQESFARNNKKSQGVWDIWNMVPQKELTVVILITFFVLGIGLYSVEPIMTQYVTKLSPNASHIALISGLVFSATGLSNIIAAPRLGKLSDKIGAHKVIMIALIVAGVLYIPQAFVQNPWQLLVLRFLLGFAMGGLIPSISIMIKKITPDNLTGRIFGFNMSLGYLGVAAGSILGGQIAGRFSFQYVFYVTSGLMFLNAVWVYYRVYKKWDIVV</sequence>
<feature type="transmembrane region" description="Helical" evidence="7">
    <location>
        <begin position="339"/>
        <end position="363"/>
    </location>
</feature>
<name>A0A2S6HBB2_9FIRM</name>
<dbReference type="Pfam" id="PF07690">
    <property type="entry name" value="MFS_1"/>
    <property type="match status" value="1"/>
</dbReference>
<dbReference type="PANTHER" id="PTHR43414:SF6">
    <property type="entry name" value="MULTIDRUG RESISTANCE PROTEIN MDTG"/>
    <property type="match status" value="1"/>
</dbReference>
<comment type="caution">
    <text evidence="9">The sequence shown here is derived from an EMBL/GenBank/DDBJ whole genome shotgun (WGS) entry which is preliminary data.</text>
</comment>
<organism evidence="9 10">
    <name type="scientific">Lacrimispora xylanisolvens</name>
    <dbReference type="NCBI Taxonomy" id="384636"/>
    <lineage>
        <taxon>Bacteria</taxon>
        <taxon>Bacillati</taxon>
        <taxon>Bacillota</taxon>
        <taxon>Clostridia</taxon>
        <taxon>Lachnospirales</taxon>
        <taxon>Lachnospiraceae</taxon>
        <taxon>Lacrimispora</taxon>
    </lineage>
</organism>
<evidence type="ECO:0000256" key="5">
    <source>
        <dbReference type="ARBA" id="ARBA00022989"/>
    </source>
</evidence>
<comment type="subcellular location">
    <subcellularLocation>
        <location evidence="1">Cell membrane</location>
        <topology evidence="1">Multi-pass membrane protein</topology>
    </subcellularLocation>
</comment>
<dbReference type="AlphaFoldDB" id="A0A2S6HBB2"/>
<feature type="transmembrane region" description="Helical" evidence="7">
    <location>
        <begin position="369"/>
        <end position="387"/>
    </location>
</feature>